<dbReference type="AlphaFoldDB" id="A0ABD0UXZ7"/>
<organism evidence="6 7">
    <name type="scientific">Dendrobium thyrsiflorum</name>
    <name type="common">Pinecone-like raceme dendrobium</name>
    <name type="synonym">Orchid</name>
    <dbReference type="NCBI Taxonomy" id="117978"/>
    <lineage>
        <taxon>Eukaryota</taxon>
        <taxon>Viridiplantae</taxon>
        <taxon>Streptophyta</taxon>
        <taxon>Embryophyta</taxon>
        <taxon>Tracheophyta</taxon>
        <taxon>Spermatophyta</taxon>
        <taxon>Magnoliopsida</taxon>
        <taxon>Liliopsida</taxon>
        <taxon>Asparagales</taxon>
        <taxon>Orchidaceae</taxon>
        <taxon>Epidendroideae</taxon>
        <taxon>Malaxideae</taxon>
        <taxon>Dendrobiinae</taxon>
        <taxon>Dendrobium</taxon>
    </lineage>
</organism>
<evidence type="ECO:0000256" key="4">
    <source>
        <dbReference type="ARBA" id="ARBA00022737"/>
    </source>
</evidence>
<dbReference type="Gene3D" id="1.25.40.10">
    <property type="entry name" value="Tetratricopeptide repeat domain"/>
    <property type="match status" value="1"/>
</dbReference>
<gene>
    <name evidence="6" type="ORF">M5K25_012767</name>
</gene>
<dbReference type="GO" id="GO:0016567">
    <property type="term" value="P:protein ubiquitination"/>
    <property type="evidence" value="ECO:0007669"/>
    <property type="project" value="UniProtKB-ARBA"/>
</dbReference>
<keyword evidence="4" id="KW-0677">Repeat</keyword>
<dbReference type="InterPro" id="IPR011990">
    <property type="entry name" value="TPR-like_helical_dom_sf"/>
</dbReference>
<dbReference type="PANTHER" id="PTHR46803">
    <property type="entry name" value="E3 UBIQUITIN-PROTEIN LIGASE CHIP"/>
    <property type="match status" value="1"/>
</dbReference>
<evidence type="ECO:0000313" key="7">
    <source>
        <dbReference type="Proteomes" id="UP001552299"/>
    </source>
</evidence>
<keyword evidence="5" id="KW-0833">Ubl conjugation pathway</keyword>
<dbReference type="EMBL" id="JANQDX010000010">
    <property type="protein sequence ID" value="KAL0917687.1"/>
    <property type="molecule type" value="Genomic_DNA"/>
</dbReference>
<dbReference type="SUPFAM" id="SSF48452">
    <property type="entry name" value="TPR-like"/>
    <property type="match status" value="1"/>
</dbReference>
<comment type="catalytic activity">
    <reaction evidence="1">
        <text>S-ubiquitinyl-[E2 ubiquitin-conjugating enzyme]-L-cysteine + [acceptor protein]-L-lysine = [E2 ubiquitin-conjugating enzyme]-L-cysteine + N(6)-ubiquitinyl-[acceptor protein]-L-lysine.</text>
        <dbReference type="EC" id="2.3.2.27"/>
    </reaction>
</comment>
<dbReference type="PANTHER" id="PTHR46803:SF2">
    <property type="entry name" value="E3 UBIQUITIN-PROTEIN LIGASE CHIP"/>
    <property type="match status" value="1"/>
</dbReference>
<proteinExistence type="predicted"/>
<evidence type="ECO:0000256" key="1">
    <source>
        <dbReference type="ARBA" id="ARBA00000900"/>
    </source>
</evidence>
<keyword evidence="3" id="KW-0808">Transferase</keyword>
<reference evidence="6 7" key="1">
    <citation type="journal article" date="2024" name="Plant Biotechnol. J.">
        <title>Dendrobium thyrsiflorum genome and its molecular insights into genes involved in important horticultural traits.</title>
        <authorList>
            <person name="Chen B."/>
            <person name="Wang J.Y."/>
            <person name="Zheng P.J."/>
            <person name="Li K.L."/>
            <person name="Liang Y.M."/>
            <person name="Chen X.F."/>
            <person name="Zhang C."/>
            <person name="Zhao X."/>
            <person name="He X."/>
            <person name="Zhang G.Q."/>
            <person name="Liu Z.J."/>
            <person name="Xu Q."/>
        </authorList>
    </citation>
    <scope>NUCLEOTIDE SEQUENCE [LARGE SCALE GENOMIC DNA]</scope>
    <source>
        <strain evidence="6">GZMU011</strain>
    </source>
</reference>
<keyword evidence="7" id="KW-1185">Reference proteome</keyword>
<evidence type="ECO:0000256" key="2">
    <source>
        <dbReference type="ARBA" id="ARBA00012483"/>
    </source>
</evidence>
<dbReference type="InterPro" id="IPR019734">
    <property type="entry name" value="TPR_rpt"/>
</dbReference>
<evidence type="ECO:0000256" key="3">
    <source>
        <dbReference type="ARBA" id="ARBA00022679"/>
    </source>
</evidence>
<evidence type="ECO:0000256" key="5">
    <source>
        <dbReference type="ARBA" id="ARBA00022786"/>
    </source>
</evidence>
<dbReference type="GO" id="GO:0061630">
    <property type="term" value="F:ubiquitin protein ligase activity"/>
    <property type="evidence" value="ECO:0007669"/>
    <property type="project" value="UniProtKB-EC"/>
</dbReference>
<dbReference type="Pfam" id="PF00515">
    <property type="entry name" value="TPR_1"/>
    <property type="match status" value="1"/>
</dbReference>
<dbReference type="EC" id="2.3.2.27" evidence="2"/>
<name>A0ABD0UXZ7_DENTH</name>
<comment type="caution">
    <text evidence="6">The sequence shown here is derived from an EMBL/GenBank/DDBJ whole genome shotgun (WGS) entry which is preliminary data.</text>
</comment>
<dbReference type="Pfam" id="PF13181">
    <property type="entry name" value="TPR_8"/>
    <property type="match status" value="1"/>
</dbReference>
<protein>
    <recommendedName>
        <fullName evidence="2">RING-type E3 ubiquitin transferase</fullName>
        <ecNumber evidence="2">2.3.2.27</ecNumber>
    </recommendedName>
</protein>
<accession>A0ABD0UXZ7</accession>
<sequence length="107" mass="12085">MATDTASVAKQAEISRHNGNVAFKKERLGAAIDAYTEAITLCPDVAVYWSNRALCYFKRKDWERVEQDCRKVIELDGSSVKARYMLGLALSEREDFAGGIKELEKCY</sequence>
<dbReference type="SMART" id="SM00028">
    <property type="entry name" value="TPR"/>
    <property type="match status" value="2"/>
</dbReference>
<evidence type="ECO:0000313" key="6">
    <source>
        <dbReference type="EMBL" id="KAL0917687.1"/>
    </source>
</evidence>
<dbReference type="Proteomes" id="UP001552299">
    <property type="component" value="Unassembled WGS sequence"/>
</dbReference>